<dbReference type="OrthoDB" id="6166765at2"/>
<accession>A0A085WGC7</accession>
<gene>
    <name evidence="2" type="ORF">DB31_8954</name>
</gene>
<sequence>MDANRLSQGLGWWSVGLGLAELTFSERFCQRLGFRGRMELVRAHGVREILKGVGLLTRRDPRPWLWARLAGDAVDLCVLGVTLRRPEVPWAWRLAGTLTAVGLTLVDAWAMKGLRTTQRSDVIGRDISPEPRESWRGSGLAEDVGVRQSDARAEADRV</sequence>
<dbReference type="EMBL" id="JMCB01000009">
    <property type="protein sequence ID" value="KFE66740.1"/>
    <property type="molecule type" value="Genomic_DNA"/>
</dbReference>
<evidence type="ECO:0000256" key="1">
    <source>
        <dbReference type="SAM" id="MobiDB-lite"/>
    </source>
</evidence>
<keyword evidence="3" id="KW-1185">Reference proteome</keyword>
<dbReference type="Proteomes" id="UP000028725">
    <property type="component" value="Unassembled WGS sequence"/>
</dbReference>
<dbReference type="STRING" id="394096.DB31_8954"/>
<name>A0A085WGC7_9BACT</name>
<feature type="compositionally biased region" description="Basic and acidic residues" evidence="1">
    <location>
        <begin position="125"/>
        <end position="135"/>
    </location>
</feature>
<protein>
    <submittedName>
        <fullName evidence="2">Immediate-early protein</fullName>
    </submittedName>
</protein>
<feature type="compositionally biased region" description="Basic and acidic residues" evidence="1">
    <location>
        <begin position="149"/>
        <end position="158"/>
    </location>
</feature>
<comment type="caution">
    <text evidence="2">The sequence shown here is derived from an EMBL/GenBank/DDBJ whole genome shotgun (WGS) entry which is preliminary data.</text>
</comment>
<evidence type="ECO:0000313" key="2">
    <source>
        <dbReference type="EMBL" id="KFE66740.1"/>
    </source>
</evidence>
<dbReference type="RefSeq" id="WP_052420197.1">
    <property type="nucleotide sequence ID" value="NZ_JMCB01000009.1"/>
</dbReference>
<proteinExistence type="predicted"/>
<reference evidence="2 3" key="1">
    <citation type="submission" date="2014-04" db="EMBL/GenBank/DDBJ databases">
        <title>Genome assembly of Hyalangium minutum DSM 14724.</title>
        <authorList>
            <person name="Sharma G."/>
            <person name="Subramanian S."/>
        </authorList>
    </citation>
    <scope>NUCLEOTIDE SEQUENCE [LARGE SCALE GENOMIC DNA]</scope>
    <source>
        <strain evidence="2 3">DSM 14724</strain>
    </source>
</reference>
<organism evidence="2 3">
    <name type="scientific">Hyalangium minutum</name>
    <dbReference type="NCBI Taxonomy" id="394096"/>
    <lineage>
        <taxon>Bacteria</taxon>
        <taxon>Pseudomonadati</taxon>
        <taxon>Myxococcota</taxon>
        <taxon>Myxococcia</taxon>
        <taxon>Myxococcales</taxon>
        <taxon>Cystobacterineae</taxon>
        <taxon>Archangiaceae</taxon>
        <taxon>Hyalangium</taxon>
    </lineage>
</organism>
<evidence type="ECO:0000313" key="3">
    <source>
        <dbReference type="Proteomes" id="UP000028725"/>
    </source>
</evidence>
<feature type="region of interest" description="Disordered" evidence="1">
    <location>
        <begin position="125"/>
        <end position="158"/>
    </location>
</feature>
<dbReference type="AlphaFoldDB" id="A0A085WGC7"/>